<dbReference type="Proteomes" id="UP001183246">
    <property type="component" value="Unassembled WGS sequence"/>
</dbReference>
<dbReference type="InterPro" id="IPR052900">
    <property type="entry name" value="Phospholipid_Metab_Enz"/>
</dbReference>
<proteinExistence type="predicted"/>
<reference evidence="4" key="1">
    <citation type="submission" date="2023-07" db="EMBL/GenBank/DDBJ databases">
        <title>30 novel species of actinomycetes from the DSMZ collection.</title>
        <authorList>
            <person name="Nouioui I."/>
        </authorList>
    </citation>
    <scope>NUCLEOTIDE SEQUENCE [LARGE SCALE GENOMIC DNA]</scope>
    <source>
        <strain evidence="4">DSM 44938</strain>
    </source>
</reference>
<organism evidence="3 4">
    <name type="scientific">Streptomyces litchfieldiae</name>
    <dbReference type="NCBI Taxonomy" id="3075543"/>
    <lineage>
        <taxon>Bacteria</taxon>
        <taxon>Bacillati</taxon>
        <taxon>Actinomycetota</taxon>
        <taxon>Actinomycetes</taxon>
        <taxon>Kitasatosporales</taxon>
        <taxon>Streptomycetaceae</taxon>
        <taxon>Streptomyces</taxon>
    </lineage>
</organism>
<dbReference type="PROSITE" id="PS51318">
    <property type="entry name" value="TAT"/>
    <property type="match status" value="1"/>
</dbReference>
<dbReference type="SUPFAM" id="SSF56300">
    <property type="entry name" value="Metallo-dependent phosphatases"/>
    <property type="match status" value="1"/>
</dbReference>
<evidence type="ECO:0000313" key="3">
    <source>
        <dbReference type="EMBL" id="MDT0342468.1"/>
    </source>
</evidence>
<name>A0ABU2MLI7_9ACTN</name>
<evidence type="ECO:0000259" key="1">
    <source>
        <dbReference type="Pfam" id="PF09423"/>
    </source>
</evidence>
<comment type="caution">
    <text evidence="3">The sequence shown here is derived from an EMBL/GenBank/DDBJ whole genome shotgun (WGS) entry which is preliminary data.</text>
</comment>
<dbReference type="EMBL" id="JAVREL010000003">
    <property type="protein sequence ID" value="MDT0342468.1"/>
    <property type="molecule type" value="Genomic_DNA"/>
</dbReference>
<dbReference type="InterPro" id="IPR032093">
    <property type="entry name" value="PhoD_N"/>
</dbReference>
<dbReference type="CDD" id="cd07389">
    <property type="entry name" value="MPP_PhoD"/>
    <property type="match status" value="1"/>
</dbReference>
<gene>
    <name evidence="3" type="ORF">RM590_07485</name>
</gene>
<feature type="domain" description="Phospholipase D N-terminal" evidence="2">
    <location>
        <begin position="39"/>
        <end position="134"/>
    </location>
</feature>
<sequence>MASRRSVLGGALGVSSLVVLPGTAAASRGGGGFADPFTLGVASGDPLPDSVVLWTRLAPDPLDPGSMPSRAVPVGWQLAHDESFRRVAAAGTAWARPELGHSVHVEPRGLDPDRWYFFRFRAGGHLSPVGRTRTAPAPWAARPLRMAATSCQSYTDGYYTAYRHLAEEDVDLVAFLGDWIYEDPDSWFTRGVVRPHGDFEPMTLEEYRHRHATYRLDPDLQLASARFPFLPTWDDHEVVNNWAGMLEPPGRPNPTPDFAARRAAAFQAYYEHLPLRRAQIPAGPDALMYRGLRWGRTADLFLLDTRQYRDDQACGDFNKPVCDEWDDPDRSMLGPAQERWLLNKLATSTATWKAIPQQVPMGQWELDNDPAVRRRSMDTWDGYPAARQRILEFIAERDIDNVAVLSGDVHWHMAHDLTLNMEDPDAAPVAADFVCTSITSGRDGGDSPSGTLASNPHLRYSLNRRGYLRCDIDRETWLTSYRVVPYVTTPGAPLETRARLALEAGRPGLQQA</sequence>
<evidence type="ECO:0000259" key="2">
    <source>
        <dbReference type="Pfam" id="PF16655"/>
    </source>
</evidence>
<dbReference type="PANTHER" id="PTHR43606:SF2">
    <property type="entry name" value="ALKALINE PHOSPHATASE FAMILY PROTEIN (AFU_ORTHOLOGUE AFUA_5G03860)"/>
    <property type="match status" value="1"/>
</dbReference>
<protein>
    <submittedName>
        <fullName evidence="3">Alkaline phosphatase D family protein</fullName>
    </submittedName>
</protein>
<dbReference type="Gene3D" id="3.60.21.70">
    <property type="entry name" value="PhoD-like phosphatase"/>
    <property type="match status" value="1"/>
</dbReference>
<dbReference type="PANTHER" id="PTHR43606">
    <property type="entry name" value="PHOSPHATASE, PUTATIVE (AFU_ORTHOLOGUE AFUA_6G08710)-RELATED"/>
    <property type="match status" value="1"/>
</dbReference>
<dbReference type="Gene3D" id="2.60.40.380">
    <property type="entry name" value="Purple acid phosphatase-like, N-terminal"/>
    <property type="match status" value="1"/>
</dbReference>
<dbReference type="InterPro" id="IPR029052">
    <property type="entry name" value="Metallo-depent_PP-like"/>
</dbReference>
<accession>A0ABU2MLI7</accession>
<feature type="domain" description="PhoD-like phosphatase metallophosphatase" evidence="1">
    <location>
        <begin position="146"/>
        <end position="479"/>
    </location>
</feature>
<evidence type="ECO:0000313" key="4">
    <source>
        <dbReference type="Proteomes" id="UP001183246"/>
    </source>
</evidence>
<dbReference type="RefSeq" id="WP_311703599.1">
    <property type="nucleotide sequence ID" value="NZ_JAVREL010000003.1"/>
</dbReference>
<dbReference type="InterPro" id="IPR018946">
    <property type="entry name" value="PhoD-like_MPP"/>
</dbReference>
<dbReference type="InterPro" id="IPR038607">
    <property type="entry name" value="PhoD-like_sf"/>
</dbReference>
<dbReference type="Pfam" id="PF09423">
    <property type="entry name" value="PhoD"/>
    <property type="match status" value="1"/>
</dbReference>
<keyword evidence="4" id="KW-1185">Reference proteome</keyword>
<dbReference type="Pfam" id="PF16655">
    <property type="entry name" value="PhoD_N"/>
    <property type="match status" value="1"/>
</dbReference>
<dbReference type="InterPro" id="IPR006311">
    <property type="entry name" value="TAT_signal"/>
</dbReference>